<organism evidence="2 3">
    <name type="scientific">Aphanomyces stellatus</name>
    <dbReference type="NCBI Taxonomy" id="120398"/>
    <lineage>
        <taxon>Eukaryota</taxon>
        <taxon>Sar</taxon>
        <taxon>Stramenopiles</taxon>
        <taxon>Oomycota</taxon>
        <taxon>Saprolegniomycetes</taxon>
        <taxon>Saprolegniales</taxon>
        <taxon>Verrucalvaceae</taxon>
        <taxon>Aphanomyces</taxon>
    </lineage>
</organism>
<evidence type="ECO:0000313" key="1">
    <source>
        <dbReference type="EMBL" id="KAF0686631.1"/>
    </source>
</evidence>
<dbReference type="SUPFAM" id="SSF52047">
    <property type="entry name" value="RNI-like"/>
    <property type="match status" value="1"/>
</dbReference>
<dbReference type="EMBL" id="CAADRA010007007">
    <property type="protein sequence ID" value="VFT98248.1"/>
    <property type="molecule type" value="Genomic_DNA"/>
</dbReference>
<sequence>MAPPCRVKRTKREHLVDPALPSDLLVRIAFFICAAQDAFNYVRAFHGTSLLGDLTHLVPLAATHAADDIWPSLRLRHASDASNVHIHALLRLYKDVELCGDMFDLTWLASAVSNSVVLYVHTFPSCASQLSTSIDDWYTQLATMRLFGLVWPLDLRHLDTLTFQVAAFLAPVLEFLPTSSITTLLLAIGTDDDELLPPPFMPPISVAMQEPLLEWMETHAVHRLLFQWSDLEAHPTTHARLVRALAASTSIRDLAIGDVSLMTLFRRHGFVLPQSLARLTLHMVACEAHAIKWLCTQLCDANVVELSLEEVRMARPADWKLLFALVPHTTVARLTLFDCNLTDRHVMALANVVSQSKLTHVNLEANPKLTARAVRQLHHARPSLDISGLDGGINTAQSW</sequence>
<dbReference type="EMBL" id="VJMH01006981">
    <property type="protein sequence ID" value="KAF0686631.1"/>
    <property type="molecule type" value="Genomic_DNA"/>
</dbReference>
<accession>A0A485LJ96</accession>
<name>A0A485LJ96_9STRA</name>
<dbReference type="Gene3D" id="3.80.10.10">
    <property type="entry name" value="Ribonuclease Inhibitor"/>
    <property type="match status" value="1"/>
</dbReference>
<evidence type="ECO:0000313" key="3">
    <source>
        <dbReference type="Proteomes" id="UP000332933"/>
    </source>
</evidence>
<keyword evidence="3" id="KW-1185">Reference proteome</keyword>
<dbReference type="AlphaFoldDB" id="A0A485LJ96"/>
<proteinExistence type="predicted"/>
<dbReference type="Proteomes" id="UP000332933">
    <property type="component" value="Unassembled WGS sequence"/>
</dbReference>
<evidence type="ECO:0000313" key="2">
    <source>
        <dbReference type="EMBL" id="VFT98248.1"/>
    </source>
</evidence>
<dbReference type="InterPro" id="IPR032675">
    <property type="entry name" value="LRR_dom_sf"/>
</dbReference>
<protein>
    <submittedName>
        <fullName evidence="2">Aste57867_21578 protein</fullName>
    </submittedName>
</protein>
<gene>
    <name evidence="2" type="primary">Aste57867_21578</name>
    <name evidence="1" type="ORF">As57867_021509</name>
    <name evidence="2" type="ORF">ASTE57867_21578</name>
</gene>
<reference evidence="1" key="2">
    <citation type="submission" date="2019-06" db="EMBL/GenBank/DDBJ databases">
        <title>Genomics analysis of Aphanomyces spp. identifies a new class of oomycete effector associated with host adaptation.</title>
        <authorList>
            <person name="Gaulin E."/>
        </authorList>
    </citation>
    <scope>NUCLEOTIDE SEQUENCE</scope>
    <source>
        <strain evidence="1">CBS 578.67</strain>
    </source>
</reference>
<reference evidence="2 3" key="1">
    <citation type="submission" date="2019-03" db="EMBL/GenBank/DDBJ databases">
        <authorList>
            <person name="Gaulin E."/>
            <person name="Dumas B."/>
        </authorList>
    </citation>
    <scope>NUCLEOTIDE SEQUENCE [LARGE SCALE GENOMIC DNA]</scope>
    <source>
        <strain evidence="2">CBS 568.67</strain>
    </source>
</reference>